<evidence type="ECO:0000256" key="9">
    <source>
        <dbReference type="SAM" id="MobiDB-lite"/>
    </source>
</evidence>
<dbReference type="PANTHER" id="PTHR45931:SF3">
    <property type="entry name" value="RING ZINC FINGER-CONTAINING PROTEIN"/>
    <property type="match status" value="1"/>
</dbReference>
<keyword evidence="3" id="KW-0808">Transferase</keyword>
<dbReference type="InterPro" id="IPR001841">
    <property type="entry name" value="Znf_RING"/>
</dbReference>
<dbReference type="Pfam" id="PF14369">
    <property type="entry name" value="Zn_ribbon_19"/>
    <property type="match status" value="1"/>
</dbReference>
<dbReference type="SMART" id="SM00184">
    <property type="entry name" value="RING"/>
    <property type="match status" value="1"/>
</dbReference>
<evidence type="ECO:0000256" key="1">
    <source>
        <dbReference type="ARBA" id="ARBA00000900"/>
    </source>
</evidence>
<dbReference type="InterPro" id="IPR051834">
    <property type="entry name" value="RING_finger_E3_ligase"/>
</dbReference>
<dbReference type="AlphaFoldDB" id="A0A1X2HFP4"/>
<dbReference type="EC" id="2.3.2.27" evidence="2"/>
<sequence>MATSPSSRANTRYWCYTCNAERPIYEAPDPTCQRCNEQFVEEIDSEDDPRQFLASGQDALPEGDSQRGSPQDVFQLFASFTNPAGQEDPHGQEHDHPHEGSPLAGGNAVNTVLQNILGNMLNHLDAQRPGGQTPGSEASPTTGTGTSPADGNNATDDQQQQQRRRQPVVFYGGLLDGSTQLRPINLGGDEWQQRSQEDEHEQGATSAEDTGRSPRMNNIHNLLQLISALTGAPFDAGFVGNPNDYVFSQNALDNIITQLMEQTSGRNAPPPAPEDVINKLPHRELTEKERESQTDCAVCKEEFEIHETVTELPCAHLFHDDCIKPWLKVNGTCPVCRRSLNSESSGDNPRHEEQDQESTSRQENQPSSASQDQSSSQESSQPSSQPQSQRPTTAESMPFFTWFSSPVQPNSGNSDNENGPSASPSAWPTSIPGAFTWGPGGQSSPSIRRPSSHTPRPNSTQSPSSNASQANNNDANDNNNNNTHDENHDTMDLDLD</sequence>
<feature type="compositionally biased region" description="Low complexity" evidence="9">
    <location>
        <begin position="365"/>
        <end position="389"/>
    </location>
</feature>
<keyword evidence="12" id="KW-1185">Reference proteome</keyword>
<keyword evidence="6" id="KW-0833">Ubl conjugation pathway</keyword>
<dbReference type="OMA" id="CNGQFVE"/>
<feature type="region of interest" description="Disordered" evidence="9">
    <location>
        <begin position="339"/>
        <end position="496"/>
    </location>
</feature>
<proteinExistence type="predicted"/>
<keyword evidence="4" id="KW-0479">Metal-binding</keyword>
<dbReference type="PANTHER" id="PTHR45931">
    <property type="entry name" value="SI:CH211-59O9.10"/>
    <property type="match status" value="1"/>
</dbReference>
<dbReference type="GO" id="GO:0061630">
    <property type="term" value="F:ubiquitin protein ligase activity"/>
    <property type="evidence" value="ECO:0007669"/>
    <property type="project" value="UniProtKB-EC"/>
</dbReference>
<organism evidence="11 12">
    <name type="scientific">Syncephalastrum racemosum</name>
    <name type="common">Filamentous fungus</name>
    <dbReference type="NCBI Taxonomy" id="13706"/>
    <lineage>
        <taxon>Eukaryota</taxon>
        <taxon>Fungi</taxon>
        <taxon>Fungi incertae sedis</taxon>
        <taxon>Mucoromycota</taxon>
        <taxon>Mucoromycotina</taxon>
        <taxon>Mucoromycetes</taxon>
        <taxon>Mucorales</taxon>
        <taxon>Syncephalastraceae</taxon>
        <taxon>Syncephalastrum</taxon>
    </lineage>
</organism>
<evidence type="ECO:0000256" key="6">
    <source>
        <dbReference type="ARBA" id="ARBA00022786"/>
    </source>
</evidence>
<dbReference type="Gene3D" id="3.30.40.10">
    <property type="entry name" value="Zinc/RING finger domain, C3HC4 (zinc finger)"/>
    <property type="match status" value="1"/>
</dbReference>
<dbReference type="GO" id="GO:0008270">
    <property type="term" value="F:zinc ion binding"/>
    <property type="evidence" value="ECO:0007669"/>
    <property type="project" value="UniProtKB-KW"/>
</dbReference>
<gene>
    <name evidence="11" type="ORF">BCR43DRAFT_523899</name>
</gene>
<evidence type="ECO:0000256" key="3">
    <source>
        <dbReference type="ARBA" id="ARBA00022679"/>
    </source>
</evidence>
<evidence type="ECO:0000256" key="8">
    <source>
        <dbReference type="PROSITE-ProRule" id="PRU00175"/>
    </source>
</evidence>
<dbReference type="GO" id="GO:0006511">
    <property type="term" value="P:ubiquitin-dependent protein catabolic process"/>
    <property type="evidence" value="ECO:0007669"/>
    <property type="project" value="TreeGrafter"/>
</dbReference>
<evidence type="ECO:0000256" key="5">
    <source>
        <dbReference type="ARBA" id="ARBA00022771"/>
    </source>
</evidence>
<keyword evidence="7" id="KW-0862">Zinc</keyword>
<name>A0A1X2HFP4_SYNRA</name>
<evidence type="ECO:0000256" key="2">
    <source>
        <dbReference type="ARBA" id="ARBA00012483"/>
    </source>
</evidence>
<comment type="catalytic activity">
    <reaction evidence="1">
        <text>S-ubiquitinyl-[E2 ubiquitin-conjugating enzyme]-L-cysteine + [acceptor protein]-L-lysine = [E2 ubiquitin-conjugating enzyme]-L-cysteine + N(6)-ubiquitinyl-[acceptor protein]-L-lysine.</text>
        <dbReference type="EC" id="2.3.2.27"/>
    </reaction>
</comment>
<feature type="compositionally biased region" description="Basic and acidic residues" evidence="9">
    <location>
        <begin position="87"/>
        <end position="99"/>
    </location>
</feature>
<feature type="region of interest" description="Disordered" evidence="9">
    <location>
        <begin position="124"/>
        <end position="164"/>
    </location>
</feature>
<feature type="region of interest" description="Disordered" evidence="9">
    <location>
        <begin position="44"/>
        <end position="106"/>
    </location>
</feature>
<dbReference type="CDD" id="cd16667">
    <property type="entry name" value="RING-H2_RNF126-like"/>
    <property type="match status" value="1"/>
</dbReference>
<dbReference type="SUPFAM" id="SSF57850">
    <property type="entry name" value="RING/U-box"/>
    <property type="match status" value="1"/>
</dbReference>
<evidence type="ECO:0000259" key="10">
    <source>
        <dbReference type="PROSITE" id="PS50089"/>
    </source>
</evidence>
<feature type="region of interest" description="Disordered" evidence="9">
    <location>
        <begin position="190"/>
        <end position="215"/>
    </location>
</feature>
<feature type="compositionally biased region" description="Low complexity" evidence="9">
    <location>
        <begin position="457"/>
        <end position="482"/>
    </location>
</feature>
<dbReference type="Proteomes" id="UP000242180">
    <property type="component" value="Unassembled WGS sequence"/>
</dbReference>
<dbReference type="STRING" id="13706.A0A1X2HFP4"/>
<feature type="compositionally biased region" description="Basic and acidic residues" evidence="9">
    <location>
        <begin position="483"/>
        <end position="496"/>
    </location>
</feature>
<reference evidence="11 12" key="1">
    <citation type="submission" date="2016-07" db="EMBL/GenBank/DDBJ databases">
        <title>Pervasive Adenine N6-methylation of Active Genes in Fungi.</title>
        <authorList>
            <consortium name="DOE Joint Genome Institute"/>
            <person name="Mondo S.J."/>
            <person name="Dannebaum R.O."/>
            <person name="Kuo R.C."/>
            <person name="Labutti K."/>
            <person name="Haridas S."/>
            <person name="Kuo A."/>
            <person name="Salamov A."/>
            <person name="Ahrendt S.R."/>
            <person name="Lipzen A."/>
            <person name="Sullivan W."/>
            <person name="Andreopoulos W.B."/>
            <person name="Clum A."/>
            <person name="Lindquist E."/>
            <person name="Daum C."/>
            <person name="Ramamoorthy G.K."/>
            <person name="Gryganskyi A."/>
            <person name="Culley D."/>
            <person name="Magnuson J.K."/>
            <person name="James T.Y."/>
            <person name="O'Malley M.A."/>
            <person name="Stajich J.E."/>
            <person name="Spatafora J.W."/>
            <person name="Visel A."/>
            <person name="Grigoriev I.V."/>
        </authorList>
    </citation>
    <scope>NUCLEOTIDE SEQUENCE [LARGE SCALE GENOMIC DNA]</scope>
    <source>
        <strain evidence="11 12">NRRL 2496</strain>
    </source>
</reference>
<feature type="compositionally biased region" description="Polar residues" evidence="9">
    <location>
        <begin position="402"/>
        <end position="428"/>
    </location>
</feature>
<evidence type="ECO:0000313" key="11">
    <source>
        <dbReference type="EMBL" id="ORY97783.1"/>
    </source>
</evidence>
<accession>A0A1X2HFP4</accession>
<evidence type="ECO:0000313" key="12">
    <source>
        <dbReference type="Proteomes" id="UP000242180"/>
    </source>
</evidence>
<evidence type="ECO:0000256" key="4">
    <source>
        <dbReference type="ARBA" id="ARBA00022723"/>
    </source>
</evidence>
<feature type="domain" description="RING-type" evidence="10">
    <location>
        <begin position="296"/>
        <end position="337"/>
    </location>
</feature>
<protein>
    <recommendedName>
        <fullName evidence="2">RING-type E3 ubiquitin transferase</fullName>
        <ecNumber evidence="2">2.3.2.27</ecNumber>
    </recommendedName>
</protein>
<dbReference type="InParanoid" id="A0A1X2HFP4"/>
<dbReference type="PROSITE" id="PS50089">
    <property type="entry name" value="ZF_RING_2"/>
    <property type="match status" value="1"/>
</dbReference>
<dbReference type="EMBL" id="MCGN01000004">
    <property type="protein sequence ID" value="ORY97783.1"/>
    <property type="molecule type" value="Genomic_DNA"/>
</dbReference>
<comment type="caution">
    <text evidence="11">The sequence shown here is derived from an EMBL/GenBank/DDBJ whole genome shotgun (WGS) entry which is preliminary data.</text>
</comment>
<dbReference type="OrthoDB" id="8062037at2759"/>
<dbReference type="GO" id="GO:0016567">
    <property type="term" value="P:protein ubiquitination"/>
    <property type="evidence" value="ECO:0007669"/>
    <property type="project" value="UniProtKB-ARBA"/>
</dbReference>
<dbReference type="FunFam" id="3.30.40.10:FF:000127">
    <property type="entry name" value="E3 ubiquitin-protein ligase RNF181"/>
    <property type="match status" value="1"/>
</dbReference>
<dbReference type="InterPro" id="IPR013083">
    <property type="entry name" value="Znf_RING/FYVE/PHD"/>
</dbReference>
<keyword evidence="5 8" id="KW-0863">Zinc-finger</keyword>
<dbReference type="InterPro" id="IPR039525">
    <property type="entry name" value="RNF126-like_zinc-ribbon"/>
</dbReference>
<dbReference type="GO" id="GO:0005634">
    <property type="term" value="C:nucleus"/>
    <property type="evidence" value="ECO:0007669"/>
    <property type="project" value="TreeGrafter"/>
</dbReference>
<dbReference type="Pfam" id="PF13639">
    <property type="entry name" value="zf-RING_2"/>
    <property type="match status" value="1"/>
</dbReference>
<feature type="compositionally biased region" description="Polar residues" evidence="9">
    <location>
        <begin position="134"/>
        <end position="157"/>
    </location>
</feature>
<evidence type="ECO:0000256" key="7">
    <source>
        <dbReference type="ARBA" id="ARBA00022833"/>
    </source>
</evidence>